<accession>A0ABY6LXY7</accession>
<dbReference type="Proteomes" id="UP001235939">
    <property type="component" value="Chromosome X"/>
</dbReference>
<gene>
    <name evidence="3" type="ORF">LAZ67_X004803</name>
</gene>
<dbReference type="Pfam" id="PF00868">
    <property type="entry name" value="Transglut_N"/>
    <property type="match status" value="1"/>
</dbReference>
<evidence type="ECO:0000259" key="2">
    <source>
        <dbReference type="Pfam" id="PF00868"/>
    </source>
</evidence>
<dbReference type="InterPro" id="IPR013783">
    <property type="entry name" value="Ig-like_fold"/>
</dbReference>
<dbReference type="InterPro" id="IPR001102">
    <property type="entry name" value="Transglutaminase_N"/>
</dbReference>
<evidence type="ECO:0000313" key="3">
    <source>
        <dbReference type="EMBL" id="UYV85171.1"/>
    </source>
</evidence>
<keyword evidence="4" id="KW-1185">Reference proteome</keyword>
<dbReference type="EMBL" id="CP092886">
    <property type="protein sequence ID" value="UYV85171.1"/>
    <property type="molecule type" value="Genomic_DNA"/>
</dbReference>
<evidence type="ECO:0000313" key="4">
    <source>
        <dbReference type="Proteomes" id="UP001235939"/>
    </source>
</evidence>
<organism evidence="3 4">
    <name type="scientific">Cordylochernes scorpioides</name>
    <dbReference type="NCBI Taxonomy" id="51811"/>
    <lineage>
        <taxon>Eukaryota</taxon>
        <taxon>Metazoa</taxon>
        <taxon>Ecdysozoa</taxon>
        <taxon>Arthropoda</taxon>
        <taxon>Chelicerata</taxon>
        <taxon>Arachnida</taxon>
        <taxon>Pseudoscorpiones</taxon>
        <taxon>Cheliferoidea</taxon>
        <taxon>Chernetidae</taxon>
        <taxon>Cordylochernes</taxon>
    </lineage>
</organism>
<dbReference type="InterPro" id="IPR014756">
    <property type="entry name" value="Ig_E-set"/>
</dbReference>
<sequence>MDEFIESLSPSNGSPLTMCTWCSDIQPDKNGKDDRASSLAVRDLDMLAEENGSEHHTSLYAAVQSGIAVLRRGFAFRLKLTLNREYDPEKDVICLIFTLKGEYKDTLIVDDLFGERSIQICRSCC</sequence>
<evidence type="ECO:0000256" key="1">
    <source>
        <dbReference type="ARBA" id="ARBA00005968"/>
    </source>
</evidence>
<dbReference type="Gene3D" id="2.60.40.10">
    <property type="entry name" value="Immunoglobulins"/>
    <property type="match status" value="1"/>
</dbReference>
<dbReference type="SUPFAM" id="SSF81296">
    <property type="entry name" value="E set domains"/>
    <property type="match status" value="1"/>
</dbReference>
<feature type="domain" description="Transglutaminase N-terminal" evidence="2">
    <location>
        <begin position="43"/>
        <end position="100"/>
    </location>
</feature>
<proteinExistence type="inferred from homology"/>
<name>A0ABY6LXY7_9ARAC</name>
<protein>
    <submittedName>
        <fullName evidence="3">F13A1</fullName>
    </submittedName>
</protein>
<comment type="similarity">
    <text evidence="1">Belongs to the transglutaminase superfamily. Transglutaminase family.</text>
</comment>
<reference evidence="3 4" key="1">
    <citation type="submission" date="2022-03" db="EMBL/GenBank/DDBJ databases">
        <title>A chromosomal length assembly of Cordylochernes scorpioides.</title>
        <authorList>
            <person name="Zeh D."/>
            <person name="Zeh J."/>
        </authorList>
    </citation>
    <scope>NUCLEOTIDE SEQUENCE [LARGE SCALE GENOMIC DNA]</scope>
    <source>
        <strain evidence="3">IN4F17</strain>
        <tissue evidence="3">Whole Body</tissue>
    </source>
</reference>